<keyword evidence="2" id="KW-1185">Reference proteome</keyword>
<reference evidence="1" key="3">
    <citation type="submission" date="2025-09" db="UniProtKB">
        <authorList>
            <consortium name="Ensembl"/>
        </authorList>
    </citation>
    <scope>IDENTIFICATION</scope>
</reference>
<reference evidence="1" key="2">
    <citation type="submission" date="2025-08" db="UniProtKB">
        <authorList>
            <consortium name="Ensembl"/>
        </authorList>
    </citation>
    <scope>IDENTIFICATION</scope>
</reference>
<dbReference type="InParanoid" id="H2XW36"/>
<dbReference type="Proteomes" id="UP000008144">
    <property type="component" value="Unassembled WGS sequence"/>
</dbReference>
<dbReference type="HOGENOM" id="CLU_2412573_0_0_1"/>
<protein>
    <submittedName>
        <fullName evidence="1">Uncharacterized protein</fullName>
    </submittedName>
</protein>
<evidence type="ECO:0000313" key="2">
    <source>
        <dbReference type="Proteomes" id="UP000008144"/>
    </source>
</evidence>
<proteinExistence type="predicted"/>
<evidence type="ECO:0000313" key="1">
    <source>
        <dbReference type="Ensembl" id="ENSCINP00000033870.1"/>
    </source>
</evidence>
<organism evidence="1 2">
    <name type="scientific">Ciona intestinalis</name>
    <name type="common">Transparent sea squirt</name>
    <name type="synonym">Ascidia intestinalis</name>
    <dbReference type="NCBI Taxonomy" id="7719"/>
    <lineage>
        <taxon>Eukaryota</taxon>
        <taxon>Metazoa</taxon>
        <taxon>Chordata</taxon>
        <taxon>Tunicata</taxon>
        <taxon>Ascidiacea</taxon>
        <taxon>Phlebobranchia</taxon>
        <taxon>Cionidae</taxon>
        <taxon>Ciona</taxon>
    </lineage>
</organism>
<reference evidence="2" key="1">
    <citation type="journal article" date="2002" name="Science">
        <title>The draft genome of Ciona intestinalis: insights into chordate and vertebrate origins.</title>
        <authorList>
            <person name="Dehal P."/>
            <person name="Satou Y."/>
            <person name="Campbell R.K."/>
            <person name="Chapman J."/>
            <person name="Degnan B."/>
            <person name="De Tomaso A."/>
            <person name="Davidson B."/>
            <person name="Di Gregorio A."/>
            <person name="Gelpke M."/>
            <person name="Goodstein D.M."/>
            <person name="Harafuji N."/>
            <person name="Hastings K.E."/>
            <person name="Ho I."/>
            <person name="Hotta K."/>
            <person name="Huang W."/>
            <person name="Kawashima T."/>
            <person name="Lemaire P."/>
            <person name="Martinez D."/>
            <person name="Meinertzhagen I.A."/>
            <person name="Necula S."/>
            <person name="Nonaka M."/>
            <person name="Putnam N."/>
            <person name="Rash S."/>
            <person name="Saiga H."/>
            <person name="Satake M."/>
            <person name="Terry A."/>
            <person name="Yamada L."/>
            <person name="Wang H.G."/>
            <person name="Awazu S."/>
            <person name="Azumi K."/>
            <person name="Boore J."/>
            <person name="Branno M."/>
            <person name="Chin-Bow S."/>
            <person name="DeSantis R."/>
            <person name="Doyle S."/>
            <person name="Francino P."/>
            <person name="Keys D.N."/>
            <person name="Haga S."/>
            <person name="Hayashi H."/>
            <person name="Hino K."/>
            <person name="Imai K.S."/>
            <person name="Inaba K."/>
            <person name="Kano S."/>
            <person name="Kobayashi K."/>
            <person name="Kobayashi M."/>
            <person name="Lee B.I."/>
            <person name="Makabe K.W."/>
            <person name="Manohar C."/>
            <person name="Matassi G."/>
            <person name="Medina M."/>
            <person name="Mochizuki Y."/>
            <person name="Mount S."/>
            <person name="Morishita T."/>
            <person name="Miura S."/>
            <person name="Nakayama A."/>
            <person name="Nishizaka S."/>
            <person name="Nomoto H."/>
            <person name="Ohta F."/>
            <person name="Oishi K."/>
            <person name="Rigoutsos I."/>
            <person name="Sano M."/>
            <person name="Sasaki A."/>
            <person name="Sasakura Y."/>
            <person name="Shoguchi E."/>
            <person name="Shin-i T."/>
            <person name="Spagnuolo A."/>
            <person name="Stainier D."/>
            <person name="Suzuki M.M."/>
            <person name="Tassy O."/>
            <person name="Takatori N."/>
            <person name="Tokuoka M."/>
            <person name="Yagi K."/>
            <person name="Yoshizaki F."/>
            <person name="Wada S."/>
            <person name="Zhang C."/>
            <person name="Hyatt P.D."/>
            <person name="Larimer F."/>
            <person name="Detter C."/>
            <person name="Doggett N."/>
            <person name="Glavina T."/>
            <person name="Hawkins T."/>
            <person name="Richardson P."/>
            <person name="Lucas S."/>
            <person name="Kohara Y."/>
            <person name="Levine M."/>
            <person name="Satoh N."/>
            <person name="Rokhsar D.S."/>
        </authorList>
    </citation>
    <scope>NUCLEOTIDE SEQUENCE [LARGE SCALE GENOMIC DNA]</scope>
</reference>
<sequence>MVKHYHAYSSLFSFFNFCTSLLSVSSKFCTFSSLKYSTSCILFSLCCSVKLSSPSSNPTSLSISCACNKAFCLSSSFKTSSIFSSSFRFLSP</sequence>
<accession>H2XW36</accession>
<dbReference type="Ensembl" id="ENSCINT00000030486.1">
    <property type="protein sequence ID" value="ENSCINP00000033870.1"/>
    <property type="gene ID" value="ENSCING00000023989.1"/>
</dbReference>
<dbReference type="AlphaFoldDB" id="H2XW36"/>
<name>H2XW36_CIOIN</name>